<dbReference type="GO" id="GO:0004862">
    <property type="term" value="F:cAMP-dependent protein kinase inhibitor activity"/>
    <property type="evidence" value="ECO:0007669"/>
    <property type="project" value="TreeGrafter"/>
</dbReference>
<dbReference type="InterPro" id="IPR018490">
    <property type="entry name" value="cNMP-bd_dom_sf"/>
</dbReference>
<dbReference type="GO" id="GO:0034236">
    <property type="term" value="F:protein kinase A catalytic subunit binding"/>
    <property type="evidence" value="ECO:0007669"/>
    <property type="project" value="TreeGrafter"/>
</dbReference>
<dbReference type="PRINTS" id="PR00103">
    <property type="entry name" value="CAMPKINASE"/>
</dbReference>
<dbReference type="AlphaFoldDB" id="A0A0F8YYX2"/>
<evidence type="ECO:0000259" key="1">
    <source>
        <dbReference type="PROSITE" id="PS50042"/>
    </source>
</evidence>
<dbReference type="SMART" id="SM00100">
    <property type="entry name" value="cNMP"/>
    <property type="match status" value="1"/>
</dbReference>
<gene>
    <name evidence="2" type="ORF">LCGC14_3097400</name>
</gene>
<dbReference type="PANTHER" id="PTHR11635:SF152">
    <property type="entry name" value="CAMP-DEPENDENT PROTEIN KINASE TYPE I REGULATORY SUBUNIT-RELATED"/>
    <property type="match status" value="1"/>
</dbReference>
<dbReference type="InterPro" id="IPR018488">
    <property type="entry name" value="cNMP-bd_CS"/>
</dbReference>
<dbReference type="GO" id="GO:0005952">
    <property type="term" value="C:cAMP-dependent protein kinase complex"/>
    <property type="evidence" value="ECO:0007669"/>
    <property type="project" value="InterPro"/>
</dbReference>
<dbReference type="SUPFAM" id="SSF51206">
    <property type="entry name" value="cAMP-binding domain-like"/>
    <property type="match status" value="1"/>
</dbReference>
<dbReference type="InterPro" id="IPR000595">
    <property type="entry name" value="cNMP-bd_dom"/>
</dbReference>
<dbReference type="GO" id="GO:0005829">
    <property type="term" value="C:cytosol"/>
    <property type="evidence" value="ECO:0007669"/>
    <property type="project" value="TreeGrafter"/>
</dbReference>
<organism evidence="2">
    <name type="scientific">marine sediment metagenome</name>
    <dbReference type="NCBI Taxonomy" id="412755"/>
    <lineage>
        <taxon>unclassified sequences</taxon>
        <taxon>metagenomes</taxon>
        <taxon>ecological metagenomes</taxon>
    </lineage>
</organism>
<dbReference type="InterPro" id="IPR014710">
    <property type="entry name" value="RmlC-like_jellyroll"/>
</dbReference>
<evidence type="ECO:0000313" key="2">
    <source>
        <dbReference type="EMBL" id="KKK53176.1"/>
    </source>
</evidence>
<dbReference type="Pfam" id="PF00027">
    <property type="entry name" value="cNMP_binding"/>
    <property type="match status" value="1"/>
</dbReference>
<sequence length="243" mass="28143">QYYWPVCKSISTDNAIGKVIFAFTRQVQNKDFSKRGILRMVTKEQRKKNKHQPLSTVLWDTFTGSASYRDIFLRTLNPLFLCTLIWETAVGFLPLKRSMKTERSSMKTSTLGKLYKDNEIIIKQGEVGDYMYIIQSGKVVVSQKKGEKEIHLAELGVGDFFGVLELFTRELRSATVRAQGDVVVLTVDKKTLLHRIQRDPTLAFRIIKNLSSHIYELNAKHSRIRAADRRDWDTRPDRKEDKD</sequence>
<dbReference type="InterPro" id="IPR050503">
    <property type="entry name" value="cAMP-dep_PK_reg_su-like"/>
</dbReference>
<name>A0A0F8YYX2_9ZZZZ</name>
<reference evidence="2" key="1">
    <citation type="journal article" date="2015" name="Nature">
        <title>Complex archaea that bridge the gap between prokaryotes and eukaryotes.</title>
        <authorList>
            <person name="Spang A."/>
            <person name="Saw J.H."/>
            <person name="Jorgensen S.L."/>
            <person name="Zaremba-Niedzwiedzka K."/>
            <person name="Martijn J."/>
            <person name="Lind A.E."/>
            <person name="van Eijk R."/>
            <person name="Schleper C."/>
            <person name="Guy L."/>
            <person name="Ettema T.J."/>
        </authorList>
    </citation>
    <scope>NUCLEOTIDE SEQUENCE</scope>
</reference>
<dbReference type="GO" id="GO:0030552">
    <property type="term" value="F:cAMP binding"/>
    <property type="evidence" value="ECO:0007669"/>
    <property type="project" value="TreeGrafter"/>
</dbReference>
<protein>
    <recommendedName>
        <fullName evidence="1">Cyclic nucleotide-binding domain-containing protein</fullName>
    </recommendedName>
</protein>
<dbReference type="PROSITE" id="PS00888">
    <property type="entry name" value="CNMP_BINDING_1"/>
    <property type="match status" value="1"/>
</dbReference>
<feature type="domain" description="Cyclic nucleotide-binding" evidence="1">
    <location>
        <begin position="115"/>
        <end position="213"/>
    </location>
</feature>
<dbReference type="PANTHER" id="PTHR11635">
    <property type="entry name" value="CAMP-DEPENDENT PROTEIN KINASE REGULATORY CHAIN"/>
    <property type="match status" value="1"/>
</dbReference>
<dbReference type="PROSITE" id="PS50042">
    <property type="entry name" value="CNMP_BINDING_3"/>
    <property type="match status" value="1"/>
</dbReference>
<accession>A0A0F8YYX2</accession>
<feature type="non-terminal residue" evidence="2">
    <location>
        <position position="1"/>
    </location>
</feature>
<dbReference type="CDD" id="cd00038">
    <property type="entry name" value="CAP_ED"/>
    <property type="match status" value="1"/>
</dbReference>
<dbReference type="Gene3D" id="2.60.120.10">
    <property type="entry name" value="Jelly Rolls"/>
    <property type="match status" value="1"/>
</dbReference>
<dbReference type="EMBL" id="LAZR01066635">
    <property type="protein sequence ID" value="KKK53176.1"/>
    <property type="molecule type" value="Genomic_DNA"/>
</dbReference>
<comment type="caution">
    <text evidence="2">The sequence shown here is derived from an EMBL/GenBank/DDBJ whole genome shotgun (WGS) entry which is preliminary data.</text>
</comment>
<proteinExistence type="predicted"/>